<feature type="chain" id="PRO_5032710724" description="Outer membrane protein beta-barrel domain-containing protein" evidence="1">
    <location>
        <begin position="22"/>
        <end position="215"/>
    </location>
</feature>
<gene>
    <name evidence="2" type="ORF">GL267_05260</name>
</gene>
<keyword evidence="1" id="KW-0732">Signal</keyword>
<dbReference type="EMBL" id="WNJL01000023">
    <property type="protein sequence ID" value="NDU42074.1"/>
    <property type="molecule type" value="Genomic_DNA"/>
</dbReference>
<feature type="signal peptide" evidence="1">
    <location>
        <begin position="1"/>
        <end position="21"/>
    </location>
</feature>
<name>A0A845UDW8_9PROT</name>
<comment type="caution">
    <text evidence="2">The sequence shown here is derived from an EMBL/GenBank/DDBJ whole genome shotgun (WGS) entry which is preliminary data.</text>
</comment>
<accession>A0A845UDW8</accession>
<evidence type="ECO:0000313" key="2">
    <source>
        <dbReference type="EMBL" id="NDU42074.1"/>
    </source>
</evidence>
<organism evidence="2">
    <name type="scientific">Acidithiobacillus ferrianus</name>
    <dbReference type="NCBI Taxonomy" id="2678518"/>
    <lineage>
        <taxon>Bacteria</taxon>
        <taxon>Pseudomonadati</taxon>
        <taxon>Pseudomonadota</taxon>
        <taxon>Acidithiobacillia</taxon>
        <taxon>Acidithiobacillales</taxon>
        <taxon>Acidithiobacillaceae</taxon>
        <taxon>Acidithiobacillus</taxon>
    </lineage>
</organism>
<evidence type="ECO:0000256" key="1">
    <source>
        <dbReference type="SAM" id="SignalP"/>
    </source>
</evidence>
<dbReference type="RefSeq" id="WP_163097257.1">
    <property type="nucleotide sequence ID" value="NZ_CP127523.1"/>
</dbReference>
<protein>
    <recommendedName>
        <fullName evidence="3">Outer membrane protein beta-barrel domain-containing protein</fullName>
    </recommendedName>
</protein>
<proteinExistence type="predicted"/>
<dbReference type="AlphaFoldDB" id="A0A845UDW8"/>
<sequence>MKKQIIAVAVIASFIPAVAFAGPSIGIGYTNIGLSGHPGRPGVTLTAGNLYSNNLVASGSATLANGFYSMNASLGKLIPAGGVSFEPYVGMGFLNLNYNQQETGYTTSQVNAGYGYFYTQTTPYSYTQGATIQDFFALAGADMNVPIGSRVMLEFGGGYGHTISTFGGNGGSVYQGKAEVGFQIAPHVTASINVRYLHVPGQSVTTEGAGLAYQF</sequence>
<dbReference type="SUPFAM" id="SSF103515">
    <property type="entry name" value="Autotransporter"/>
    <property type="match status" value="1"/>
</dbReference>
<dbReference type="InterPro" id="IPR036709">
    <property type="entry name" value="Autotransporte_beta_dom_sf"/>
</dbReference>
<reference evidence="2" key="1">
    <citation type="submission" date="2019-11" db="EMBL/GenBank/DDBJ databases">
        <title>Acidithiobacillus ferrianus sp. nov.: a facultatively anaerobic and extremely acidophilic chemolithoautotroph.</title>
        <authorList>
            <person name="Norris P.R."/>
            <person name="Falagan C."/>
            <person name="Moya-Beltran A."/>
            <person name="Castro M."/>
            <person name="Quatrini R."/>
            <person name="Johnson D.B."/>
        </authorList>
    </citation>
    <scope>NUCLEOTIDE SEQUENCE [LARGE SCALE GENOMIC DNA]</scope>
    <source>
        <strain evidence="2">MG</strain>
    </source>
</reference>
<evidence type="ECO:0008006" key="3">
    <source>
        <dbReference type="Google" id="ProtNLM"/>
    </source>
</evidence>